<feature type="transmembrane region" description="Helical" evidence="9">
    <location>
        <begin position="416"/>
        <end position="437"/>
    </location>
</feature>
<keyword evidence="3" id="KW-0813">Transport</keyword>
<keyword evidence="7 9" id="KW-1133">Transmembrane helix</keyword>
<keyword evidence="5 9" id="KW-0812">Transmembrane</keyword>
<keyword evidence="4" id="KW-0926">Vacuole</keyword>
<dbReference type="PANTHER" id="PTHR22950:SF678">
    <property type="entry name" value="VACUOLAR AMINO ACID TRANSPORTER 5-RELATED"/>
    <property type="match status" value="1"/>
</dbReference>
<evidence type="ECO:0000256" key="6">
    <source>
        <dbReference type="ARBA" id="ARBA00022970"/>
    </source>
</evidence>
<feature type="transmembrane region" description="Helical" evidence="9">
    <location>
        <begin position="390"/>
        <end position="410"/>
    </location>
</feature>
<dbReference type="OrthoDB" id="438545at2759"/>
<dbReference type="STRING" id="35722.A0A0B7MQM0"/>
<evidence type="ECO:0000256" key="5">
    <source>
        <dbReference type="ARBA" id="ARBA00022692"/>
    </source>
</evidence>
<evidence type="ECO:0000313" key="12">
    <source>
        <dbReference type="Proteomes" id="UP000054107"/>
    </source>
</evidence>
<keyword evidence="12" id="KW-1185">Reference proteome</keyword>
<dbReference type="Proteomes" id="UP000054107">
    <property type="component" value="Unassembled WGS sequence"/>
</dbReference>
<dbReference type="Pfam" id="PF01490">
    <property type="entry name" value="Aa_trans"/>
    <property type="match status" value="1"/>
</dbReference>
<dbReference type="GO" id="GO:0015189">
    <property type="term" value="F:L-lysine transmembrane transporter activity"/>
    <property type="evidence" value="ECO:0007669"/>
    <property type="project" value="TreeGrafter"/>
</dbReference>
<comment type="similarity">
    <text evidence="2">Belongs to the amino acid/polyamine transporter 2 family.</text>
</comment>
<reference evidence="11 12" key="1">
    <citation type="submission" date="2014-09" db="EMBL/GenBank/DDBJ databases">
        <authorList>
            <person name="Ellenberger Sabrina"/>
        </authorList>
    </citation>
    <scope>NUCLEOTIDE SEQUENCE [LARGE SCALE GENOMIC DNA]</scope>
    <source>
        <strain evidence="11 12">CBS 412.66</strain>
    </source>
</reference>
<organism evidence="11 12">
    <name type="scientific">Parasitella parasitica</name>
    <dbReference type="NCBI Taxonomy" id="35722"/>
    <lineage>
        <taxon>Eukaryota</taxon>
        <taxon>Fungi</taxon>
        <taxon>Fungi incertae sedis</taxon>
        <taxon>Mucoromycota</taxon>
        <taxon>Mucoromycotina</taxon>
        <taxon>Mucoromycetes</taxon>
        <taxon>Mucorales</taxon>
        <taxon>Mucorineae</taxon>
        <taxon>Mucoraceae</taxon>
        <taxon>Parasitella</taxon>
    </lineage>
</organism>
<feature type="transmembrane region" description="Helical" evidence="9">
    <location>
        <begin position="140"/>
        <end position="162"/>
    </location>
</feature>
<dbReference type="InterPro" id="IPR013057">
    <property type="entry name" value="AA_transpt_TM"/>
</dbReference>
<dbReference type="GO" id="GO:0005290">
    <property type="term" value="F:L-histidine transmembrane transporter activity"/>
    <property type="evidence" value="ECO:0007669"/>
    <property type="project" value="TreeGrafter"/>
</dbReference>
<feature type="transmembrane region" description="Helical" evidence="9">
    <location>
        <begin position="287"/>
        <end position="310"/>
    </location>
</feature>
<feature type="transmembrane region" description="Helical" evidence="9">
    <location>
        <begin position="217"/>
        <end position="235"/>
    </location>
</feature>
<dbReference type="GO" id="GO:0005302">
    <property type="term" value="F:L-tyrosine transmembrane transporter activity"/>
    <property type="evidence" value="ECO:0007669"/>
    <property type="project" value="TreeGrafter"/>
</dbReference>
<evidence type="ECO:0000256" key="3">
    <source>
        <dbReference type="ARBA" id="ARBA00022448"/>
    </source>
</evidence>
<evidence type="ECO:0000256" key="9">
    <source>
        <dbReference type="SAM" id="Phobius"/>
    </source>
</evidence>
<comment type="subcellular location">
    <subcellularLocation>
        <location evidence="1">Vacuole membrane</location>
        <topology evidence="1">Multi-pass membrane protein</topology>
    </subcellularLocation>
</comment>
<keyword evidence="6" id="KW-0029">Amino-acid transport</keyword>
<dbReference type="GO" id="GO:0005313">
    <property type="term" value="F:L-glutamate transmembrane transporter activity"/>
    <property type="evidence" value="ECO:0007669"/>
    <property type="project" value="TreeGrafter"/>
</dbReference>
<dbReference type="GO" id="GO:0061459">
    <property type="term" value="F:L-arginine transmembrane transporter activity"/>
    <property type="evidence" value="ECO:0007669"/>
    <property type="project" value="TreeGrafter"/>
</dbReference>
<feature type="domain" description="Amino acid transporter transmembrane" evidence="10">
    <location>
        <begin position="64"/>
        <end position="465"/>
    </location>
</feature>
<name>A0A0B7MQM0_9FUNG</name>
<evidence type="ECO:0000256" key="2">
    <source>
        <dbReference type="ARBA" id="ARBA00008066"/>
    </source>
</evidence>
<dbReference type="PANTHER" id="PTHR22950">
    <property type="entry name" value="AMINO ACID TRANSPORTER"/>
    <property type="match status" value="1"/>
</dbReference>
<evidence type="ECO:0000256" key="7">
    <source>
        <dbReference type="ARBA" id="ARBA00022989"/>
    </source>
</evidence>
<feature type="transmembrane region" description="Helical" evidence="9">
    <location>
        <begin position="189"/>
        <end position="205"/>
    </location>
</feature>
<accession>A0A0B7MQM0</accession>
<evidence type="ECO:0000313" key="11">
    <source>
        <dbReference type="EMBL" id="CEP07362.1"/>
    </source>
</evidence>
<feature type="transmembrane region" description="Helical" evidence="9">
    <location>
        <begin position="449"/>
        <end position="469"/>
    </location>
</feature>
<evidence type="ECO:0000256" key="4">
    <source>
        <dbReference type="ARBA" id="ARBA00022554"/>
    </source>
</evidence>
<protein>
    <recommendedName>
        <fullName evidence="10">Amino acid transporter transmembrane domain-containing protein</fullName>
    </recommendedName>
</protein>
<feature type="transmembrane region" description="Helical" evidence="9">
    <location>
        <begin position="330"/>
        <end position="348"/>
    </location>
</feature>
<keyword evidence="8 9" id="KW-0472">Membrane</keyword>
<dbReference type="GO" id="GO:0015194">
    <property type="term" value="F:L-serine transmembrane transporter activity"/>
    <property type="evidence" value="ECO:0007669"/>
    <property type="project" value="TreeGrafter"/>
</dbReference>
<dbReference type="GO" id="GO:0000329">
    <property type="term" value="C:fungal-type vacuole membrane"/>
    <property type="evidence" value="ECO:0007669"/>
    <property type="project" value="TreeGrafter"/>
</dbReference>
<sequence length="473" mass="52076">MTKNYSSIMENDTSASSISSVPALSVFSEIGAALDEQRPLLTNSTVNSSVCSTIDSIYFEEPSATVASAAINLSNTILGTGMLAMPAALACVGLIPGMIIILYAGLTSGLGLYFLAMCAGKVGGRNASFSSLSKLTWPKLGIFFDMAIAIKCFGVAISYLIILGDLMPQVVSSFFHHAEEVELLMDRRFWITLSVVTAVGPLSFLRKLDSLKYTSLVALFAVAYLVVIVLYHYVSPNFPSPPPESIEYFTFSTKIFSQLPVFIFAFTCHQNIFSVHNELQDNSVTSIVRVIYSSIGSAAFIYEVVAVLGYLSFGKNVLGNIILMYPQSHFVAFGRLAIVVLVIFSYPLQAHPCRASIDKVIDSFLHKRRHNRQQQQLQDVLVVTNTKRHVTVTSCIILTSYLVAITISQLDLVLSFVGSTGSTTISFILPGLFYIKLHSHDRWNWKRCVALFLVVYGFMVMSVCLTFNIKRLL</sequence>
<evidence type="ECO:0000256" key="1">
    <source>
        <dbReference type="ARBA" id="ARBA00004128"/>
    </source>
</evidence>
<gene>
    <name evidence="11" type="primary">PARPA_00649.1 scaffold 1011</name>
</gene>
<proteinExistence type="inferred from homology"/>
<evidence type="ECO:0000259" key="10">
    <source>
        <dbReference type="Pfam" id="PF01490"/>
    </source>
</evidence>
<dbReference type="EMBL" id="LN719213">
    <property type="protein sequence ID" value="CEP07362.1"/>
    <property type="molecule type" value="Genomic_DNA"/>
</dbReference>
<feature type="transmembrane region" description="Helical" evidence="9">
    <location>
        <begin position="255"/>
        <end position="275"/>
    </location>
</feature>
<evidence type="ECO:0000256" key="8">
    <source>
        <dbReference type="ARBA" id="ARBA00023136"/>
    </source>
</evidence>
<dbReference type="AlphaFoldDB" id="A0A0B7MQM0"/>